<reference evidence="6" key="1">
    <citation type="submission" date="2018-05" db="EMBL/GenBank/DDBJ databases">
        <authorList>
            <person name="Lanie J.A."/>
            <person name="Ng W.-L."/>
            <person name="Kazmierczak K.M."/>
            <person name="Andrzejewski T.M."/>
            <person name="Davidsen T.M."/>
            <person name="Wayne K.J."/>
            <person name="Tettelin H."/>
            <person name="Glass J.I."/>
            <person name="Rusch D."/>
            <person name="Podicherti R."/>
            <person name="Tsui H.-C.T."/>
            <person name="Winkler M.E."/>
        </authorList>
    </citation>
    <scope>NUCLEOTIDE SEQUENCE</scope>
</reference>
<dbReference type="GO" id="GO:0005524">
    <property type="term" value="F:ATP binding"/>
    <property type="evidence" value="ECO:0007669"/>
    <property type="project" value="UniProtKB-KW"/>
</dbReference>
<dbReference type="AlphaFoldDB" id="A0A381SQ31"/>
<dbReference type="Gene3D" id="3.30.470.20">
    <property type="entry name" value="ATP-grasp fold, B domain"/>
    <property type="match status" value="1"/>
</dbReference>
<dbReference type="InterPro" id="IPR000115">
    <property type="entry name" value="PRibGlycinamide_synth"/>
</dbReference>
<sequence>MNILVIGSGAREHAIVRALERSPKDKEIFCLGSNVNPGIAELCADLTVANINDTHTITSYAEKRAVDLAIIGPENPLAVGAADVLWDRDVRVVGPRKDLAQIETSKAFTRDLLTEYNISGCPKYKTFSSLSGVAEFLGELGENYVVKYDGLAGGKGVKVSGDHLHSHDDAKIYCQELVEKGGVFVLEEKLIGQEFSLMSFCDGETLKHMPAVQDHKR</sequence>
<feature type="non-terminal residue" evidence="6">
    <location>
        <position position="217"/>
    </location>
</feature>
<keyword evidence="1" id="KW-0436">Ligase</keyword>
<dbReference type="InterPro" id="IPR020562">
    <property type="entry name" value="PRibGlycinamide_synth_N"/>
</dbReference>
<keyword evidence="2" id="KW-0547">Nucleotide-binding</keyword>
<dbReference type="Gene3D" id="3.30.1490.20">
    <property type="entry name" value="ATP-grasp fold, A domain"/>
    <property type="match status" value="1"/>
</dbReference>
<evidence type="ECO:0000256" key="1">
    <source>
        <dbReference type="ARBA" id="ARBA00022598"/>
    </source>
</evidence>
<evidence type="ECO:0000256" key="2">
    <source>
        <dbReference type="ARBA" id="ARBA00022741"/>
    </source>
</evidence>
<evidence type="ECO:0000259" key="4">
    <source>
        <dbReference type="Pfam" id="PF01071"/>
    </source>
</evidence>
<organism evidence="6">
    <name type="scientific">marine metagenome</name>
    <dbReference type="NCBI Taxonomy" id="408172"/>
    <lineage>
        <taxon>unclassified sequences</taxon>
        <taxon>metagenomes</taxon>
        <taxon>ecological metagenomes</taxon>
    </lineage>
</organism>
<feature type="domain" description="Phosphoribosylglycinamide synthetase ATP-grasp (A)" evidence="4">
    <location>
        <begin position="104"/>
        <end position="217"/>
    </location>
</feature>
<name>A0A381SQ31_9ZZZZ</name>
<dbReference type="InterPro" id="IPR020561">
    <property type="entry name" value="PRibGlycinamid_synth_ATP-grasp"/>
</dbReference>
<gene>
    <name evidence="6" type="ORF">METZ01_LOCUS58984</name>
</gene>
<evidence type="ECO:0000259" key="5">
    <source>
        <dbReference type="Pfam" id="PF02844"/>
    </source>
</evidence>
<dbReference type="Gene3D" id="3.40.50.20">
    <property type="match status" value="1"/>
</dbReference>
<dbReference type="InterPro" id="IPR016185">
    <property type="entry name" value="PreATP-grasp_dom_sf"/>
</dbReference>
<dbReference type="SUPFAM" id="SSF52440">
    <property type="entry name" value="PreATP-grasp domain"/>
    <property type="match status" value="1"/>
</dbReference>
<dbReference type="SUPFAM" id="SSF56059">
    <property type="entry name" value="Glutathione synthetase ATP-binding domain-like"/>
    <property type="match status" value="1"/>
</dbReference>
<dbReference type="PANTHER" id="PTHR43472">
    <property type="entry name" value="PHOSPHORIBOSYLAMINE--GLYCINE LIGASE"/>
    <property type="match status" value="1"/>
</dbReference>
<proteinExistence type="predicted"/>
<dbReference type="EMBL" id="UINC01003414">
    <property type="protein sequence ID" value="SVA06130.1"/>
    <property type="molecule type" value="Genomic_DNA"/>
</dbReference>
<dbReference type="InterPro" id="IPR013815">
    <property type="entry name" value="ATP_grasp_subdomain_1"/>
</dbReference>
<dbReference type="Pfam" id="PF01071">
    <property type="entry name" value="GARS_A"/>
    <property type="match status" value="1"/>
</dbReference>
<dbReference type="GO" id="GO:0009113">
    <property type="term" value="P:purine nucleobase biosynthetic process"/>
    <property type="evidence" value="ECO:0007669"/>
    <property type="project" value="InterPro"/>
</dbReference>
<feature type="domain" description="Phosphoribosylglycinamide synthetase N-terminal" evidence="5">
    <location>
        <begin position="1"/>
        <end position="103"/>
    </location>
</feature>
<dbReference type="GO" id="GO:0004637">
    <property type="term" value="F:phosphoribosylamine-glycine ligase activity"/>
    <property type="evidence" value="ECO:0007669"/>
    <property type="project" value="InterPro"/>
</dbReference>
<dbReference type="PANTHER" id="PTHR43472:SF1">
    <property type="entry name" value="PHOSPHORIBOSYLAMINE--GLYCINE LIGASE, CHLOROPLASTIC"/>
    <property type="match status" value="1"/>
</dbReference>
<evidence type="ECO:0008006" key="7">
    <source>
        <dbReference type="Google" id="ProtNLM"/>
    </source>
</evidence>
<evidence type="ECO:0000256" key="3">
    <source>
        <dbReference type="ARBA" id="ARBA00022840"/>
    </source>
</evidence>
<protein>
    <recommendedName>
        <fullName evidence="7">ATP-grasp domain-containing protein</fullName>
    </recommendedName>
</protein>
<evidence type="ECO:0000313" key="6">
    <source>
        <dbReference type="EMBL" id="SVA06130.1"/>
    </source>
</evidence>
<dbReference type="SMART" id="SM01209">
    <property type="entry name" value="GARS_A"/>
    <property type="match status" value="1"/>
</dbReference>
<accession>A0A381SQ31</accession>
<dbReference type="Pfam" id="PF02844">
    <property type="entry name" value="GARS_N"/>
    <property type="match status" value="1"/>
</dbReference>
<keyword evidence="3" id="KW-0067">ATP-binding</keyword>